<feature type="transmembrane region" description="Helical" evidence="1">
    <location>
        <begin position="711"/>
        <end position="733"/>
    </location>
</feature>
<protein>
    <recommendedName>
        <fullName evidence="4">Transmembrane protein</fullName>
    </recommendedName>
</protein>
<evidence type="ECO:0000313" key="2">
    <source>
        <dbReference type="EMBL" id="CAD8070717.1"/>
    </source>
</evidence>
<dbReference type="OMA" id="ERYEATC"/>
<accession>A0A8S1LT48</accession>
<gene>
    <name evidence="2" type="ORF">PPRIM_AZ9-3.1.T0460103</name>
</gene>
<feature type="transmembrane region" description="Helical" evidence="1">
    <location>
        <begin position="745"/>
        <end position="762"/>
    </location>
</feature>
<sequence>MKLNLETISTDPITIQLQDQERIPFKVIVKCESQELALNTYQRPITKEDKLLFEFINNRNLKYLADDIEDFKVQLQQEYDNVQNFEERYEATCKIFLGTQYLKTTNKKRKQENSLNYKTQQIQNQEELLNSRIMQGTQNVGQSSMIGTLRDQNQHLLKKEKPYKNKSRKTLVCGIYENENLSQIEAFILSFKNQNVDLVILCNGVDSLDIEVKQKLFMNCDKSTLIKIELAKNQYSVNNALVLQYENNQKEIPKVIFIIKYFKTSNYDIQRWLYNGIGKHFDPDYFYVTSCSLISTNNSISTQIDVINKKNLCALTSSIIHNKVCSWNPLNPINTFLLEQTLDQLENITTNKLISVVMDHNPFFCFYNWQKTKEFIDPYLQKIIKSECDYVQNIIVQGVNYILPSLAAEQGLLFGKSENIVGETSCNHQLSKIMNEQRKRKNSKTYTQNQFLNSYSSLSSNWQINFFIRFIQQIALKLMFIHSNLNNYFCISAIIFIFAQSSFDFFGNAFDYYYFYILKLSIPALFLFCTVIFLIFAILFRSQYKIARAKTTKDPLLISGNLILHIIHSPLVNSCSYQFEKHTITRNQIEIKSDDIKFLGSSPNQKVMNLFLYQGKNVYCANQFETNNILYDIIQKTKNQQKDKQVRKNGFIEYFAQVECTDLCFNYQNQIEEATEQYSKLFYLMAVFNIFFLALFILNIIYNYYSKVGDTYKLIICFCILIVILEKAIKMLLNLSHIQVFIRGYLSYLFYFLMINFGMRFYERINTDNNFENERIKDFYYNKVQSFALWISYNIVFLFICFMIEAYYNFCGYVLLFFLCYYALSSLFSIIFTLISKIFCFHFNYSKKEFNQHQIDTTEFISDQFSLGKVNYENQFLQIKQDANYIFYKQQEQELQYEQEQIQLKSSQLQNTQKFRTQKHLHSIKEQSFVQSPDYSTGQIENKNLSLMDSRIKMDIENPENEDSMLYTKRIEQVKQD</sequence>
<comment type="caution">
    <text evidence="2">The sequence shown here is derived from an EMBL/GenBank/DDBJ whole genome shotgun (WGS) entry which is preliminary data.</text>
</comment>
<dbReference type="EMBL" id="CAJJDM010000046">
    <property type="protein sequence ID" value="CAD8070717.1"/>
    <property type="molecule type" value="Genomic_DNA"/>
</dbReference>
<feature type="transmembrane region" description="Helical" evidence="1">
    <location>
        <begin position="681"/>
        <end position="705"/>
    </location>
</feature>
<keyword evidence="1" id="KW-0812">Transmembrane</keyword>
<keyword evidence="1" id="KW-0472">Membrane</keyword>
<evidence type="ECO:0000313" key="3">
    <source>
        <dbReference type="Proteomes" id="UP000688137"/>
    </source>
</evidence>
<feature type="transmembrane region" description="Helical" evidence="1">
    <location>
        <begin position="787"/>
        <end position="808"/>
    </location>
</feature>
<organism evidence="2 3">
    <name type="scientific">Paramecium primaurelia</name>
    <dbReference type="NCBI Taxonomy" id="5886"/>
    <lineage>
        <taxon>Eukaryota</taxon>
        <taxon>Sar</taxon>
        <taxon>Alveolata</taxon>
        <taxon>Ciliophora</taxon>
        <taxon>Intramacronucleata</taxon>
        <taxon>Oligohymenophorea</taxon>
        <taxon>Peniculida</taxon>
        <taxon>Parameciidae</taxon>
        <taxon>Paramecium</taxon>
    </lineage>
</organism>
<keyword evidence="3" id="KW-1185">Reference proteome</keyword>
<dbReference type="Proteomes" id="UP000688137">
    <property type="component" value="Unassembled WGS sequence"/>
</dbReference>
<proteinExistence type="predicted"/>
<feature type="transmembrane region" description="Helical" evidence="1">
    <location>
        <begin position="513"/>
        <end position="540"/>
    </location>
</feature>
<feature type="transmembrane region" description="Helical" evidence="1">
    <location>
        <begin position="488"/>
        <end position="507"/>
    </location>
</feature>
<evidence type="ECO:0008006" key="4">
    <source>
        <dbReference type="Google" id="ProtNLM"/>
    </source>
</evidence>
<evidence type="ECO:0000256" key="1">
    <source>
        <dbReference type="SAM" id="Phobius"/>
    </source>
</evidence>
<keyword evidence="1" id="KW-1133">Transmembrane helix</keyword>
<feature type="transmembrane region" description="Helical" evidence="1">
    <location>
        <begin position="815"/>
        <end position="835"/>
    </location>
</feature>
<reference evidence="2" key="1">
    <citation type="submission" date="2021-01" db="EMBL/GenBank/DDBJ databases">
        <authorList>
            <consortium name="Genoscope - CEA"/>
            <person name="William W."/>
        </authorList>
    </citation>
    <scope>NUCLEOTIDE SEQUENCE</scope>
</reference>
<name>A0A8S1LT48_PARPR</name>
<dbReference type="AlphaFoldDB" id="A0A8S1LT48"/>